<dbReference type="InterPro" id="IPR050570">
    <property type="entry name" value="Cell_wall_metabolism_enzyme"/>
</dbReference>
<evidence type="ECO:0000259" key="3">
    <source>
        <dbReference type="Pfam" id="PF01551"/>
    </source>
</evidence>
<keyword evidence="2" id="KW-1133">Transmembrane helix</keyword>
<keyword evidence="1" id="KW-0175">Coiled coil</keyword>
<name>A0A841R4U9_9FIRM</name>
<dbReference type="Gene3D" id="2.70.70.10">
    <property type="entry name" value="Glucose Permease (Domain IIA)"/>
    <property type="match status" value="1"/>
</dbReference>
<protein>
    <submittedName>
        <fullName evidence="4">Murein DD-endopeptidase MepM/ murein hydrolase activator NlpD</fullName>
    </submittedName>
</protein>
<organism evidence="4 5">
    <name type="scientific">Negativicoccus succinicivorans</name>
    <dbReference type="NCBI Taxonomy" id="620903"/>
    <lineage>
        <taxon>Bacteria</taxon>
        <taxon>Bacillati</taxon>
        <taxon>Bacillota</taxon>
        <taxon>Negativicutes</taxon>
        <taxon>Veillonellales</taxon>
        <taxon>Veillonellaceae</taxon>
        <taxon>Negativicoccus</taxon>
    </lineage>
</organism>
<dbReference type="PANTHER" id="PTHR21666:SF270">
    <property type="entry name" value="MUREIN HYDROLASE ACTIVATOR ENVC"/>
    <property type="match status" value="1"/>
</dbReference>
<feature type="coiled-coil region" evidence="1">
    <location>
        <begin position="47"/>
        <end position="81"/>
    </location>
</feature>
<dbReference type="SUPFAM" id="SSF51261">
    <property type="entry name" value="Duplicated hybrid motif"/>
    <property type="match status" value="1"/>
</dbReference>
<dbReference type="GeneID" id="93486123"/>
<reference evidence="4 5" key="1">
    <citation type="submission" date="2020-08" db="EMBL/GenBank/DDBJ databases">
        <title>Genomic Encyclopedia of Type Strains, Phase IV (KMG-IV): sequencing the most valuable type-strain genomes for metagenomic binning, comparative biology and taxonomic classification.</title>
        <authorList>
            <person name="Goeker M."/>
        </authorList>
    </citation>
    <scope>NUCLEOTIDE SEQUENCE [LARGE SCALE GENOMIC DNA]</scope>
    <source>
        <strain evidence="4 5">DSM 21255</strain>
    </source>
</reference>
<dbReference type="EMBL" id="JACHHI010000003">
    <property type="protein sequence ID" value="MBB6477808.1"/>
    <property type="molecule type" value="Genomic_DNA"/>
</dbReference>
<comment type="caution">
    <text evidence="4">The sequence shown here is derived from an EMBL/GenBank/DDBJ whole genome shotgun (WGS) entry which is preliminary data.</text>
</comment>
<evidence type="ECO:0000256" key="2">
    <source>
        <dbReference type="SAM" id="Phobius"/>
    </source>
</evidence>
<evidence type="ECO:0000313" key="4">
    <source>
        <dbReference type="EMBL" id="MBB6477808.1"/>
    </source>
</evidence>
<gene>
    <name evidence="4" type="ORF">HNR45_000841</name>
</gene>
<keyword evidence="2" id="KW-0812">Transmembrane</keyword>
<feature type="domain" description="M23ase beta-sheet core" evidence="3">
    <location>
        <begin position="194"/>
        <end position="288"/>
    </location>
</feature>
<keyword evidence="5" id="KW-1185">Reference proteome</keyword>
<evidence type="ECO:0000256" key="1">
    <source>
        <dbReference type="SAM" id="Coils"/>
    </source>
</evidence>
<dbReference type="PANTHER" id="PTHR21666">
    <property type="entry name" value="PEPTIDASE-RELATED"/>
    <property type="match status" value="1"/>
</dbReference>
<dbReference type="InterPro" id="IPR011055">
    <property type="entry name" value="Dup_hybrid_motif"/>
</dbReference>
<feature type="transmembrane region" description="Helical" evidence="2">
    <location>
        <begin position="18"/>
        <end position="42"/>
    </location>
</feature>
<dbReference type="CDD" id="cd12797">
    <property type="entry name" value="M23_peptidase"/>
    <property type="match status" value="1"/>
</dbReference>
<dbReference type="Pfam" id="PF01551">
    <property type="entry name" value="Peptidase_M23"/>
    <property type="match status" value="1"/>
</dbReference>
<dbReference type="OrthoDB" id="9809488at2"/>
<dbReference type="AlphaFoldDB" id="A0A841R4U9"/>
<proteinExistence type="predicted"/>
<dbReference type="Proteomes" id="UP000591941">
    <property type="component" value="Unassembled WGS sequence"/>
</dbReference>
<keyword evidence="2" id="KW-0472">Membrane</keyword>
<keyword evidence="4" id="KW-0378">Hydrolase</keyword>
<evidence type="ECO:0000313" key="5">
    <source>
        <dbReference type="Proteomes" id="UP000591941"/>
    </source>
</evidence>
<sequence>MKSFQTSDTVTWTMRKKWFYTLVVAEIIVLLAALTMIGWGYYQHWEVDRLREENELHQRQVEIANQKLTELQTKMQRLDALDAEVRQMIQGSQAGTAPQGDGGTVAREPAATQAVTPGALLERITALSTHAEQRFNSLVMLRQSLAEGIDLTPVYHPIPNDGATSDTPSIWPAQGYVSSSFGWRNDPFGDGIGFHEGVDIAGDYGSPIQATANGTVTAAGWAGGYGYMVEITHPGGIVTRYGHNSLIIAEVGDKVQTGTVISFMGSTGRSTGSHVHYEVRVDGVPVDPMLFLPTKK</sequence>
<accession>A0A841R4U9</accession>
<dbReference type="RefSeq" id="WP_159822757.1">
    <property type="nucleotide sequence ID" value="NZ_CABWNB010000002.1"/>
</dbReference>
<dbReference type="InterPro" id="IPR016047">
    <property type="entry name" value="M23ase_b-sheet_dom"/>
</dbReference>
<dbReference type="GO" id="GO:0004222">
    <property type="term" value="F:metalloendopeptidase activity"/>
    <property type="evidence" value="ECO:0007669"/>
    <property type="project" value="TreeGrafter"/>
</dbReference>